<dbReference type="Pfam" id="PF00069">
    <property type="entry name" value="Pkinase"/>
    <property type="match status" value="1"/>
</dbReference>
<evidence type="ECO:0000256" key="3">
    <source>
        <dbReference type="ARBA" id="ARBA00022679"/>
    </source>
</evidence>
<evidence type="ECO:0000256" key="4">
    <source>
        <dbReference type="ARBA" id="ARBA00022741"/>
    </source>
</evidence>
<evidence type="ECO:0000313" key="10">
    <source>
        <dbReference type="Proteomes" id="UP001500034"/>
    </source>
</evidence>
<evidence type="ECO:0000256" key="7">
    <source>
        <dbReference type="SAM" id="MobiDB-lite"/>
    </source>
</evidence>
<keyword evidence="4" id="KW-0547">Nucleotide-binding</keyword>
<protein>
    <recommendedName>
        <fullName evidence="1">non-specific serine/threonine protein kinase</fullName>
        <ecNumber evidence="1">2.7.11.1</ecNumber>
    </recommendedName>
</protein>
<keyword evidence="5" id="KW-0418">Kinase</keyword>
<evidence type="ECO:0000259" key="8">
    <source>
        <dbReference type="PROSITE" id="PS50011"/>
    </source>
</evidence>
<evidence type="ECO:0000256" key="5">
    <source>
        <dbReference type="ARBA" id="ARBA00022777"/>
    </source>
</evidence>
<feature type="domain" description="Protein kinase" evidence="8">
    <location>
        <begin position="1"/>
        <end position="252"/>
    </location>
</feature>
<keyword evidence="6" id="KW-0067">ATP-binding</keyword>
<dbReference type="EMBL" id="BAABCQ010000266">
    <property type="protein sequence ID" value="GAA4014720.1"/>
    <property type="molecule type" value="Genomic_DNA"/>
</dbReference>
<organism evidence="9 10">
    <name type="scientific">Streptomyces marokkonensis</name>
    <dbReference type="NCBI Taxonomy" id="324855"/>
    <lineage>
        <taxon>Bacteria</taxon>
        <taxon>Bacillati</taxon>
        <taxon>Actinomycetota</taxon>
        <taxon>Actinomycetes</taxon>
        <taxon>Kitasatosporales</taxon>
        <taxon>Streptomycetaceae</taxon>
        <taxon>Streptomyces</taxon>
    </lineage>
</organism>
<gene>
    <name evidence="9" type="ORF">GCM10022384_68240</name>
</gene>
<dbReference type="RefSeq" id="WP_345597750.1">
    <property type="nucleotide sequence ID" value="NZ_BAABCQ010000266.1"/>
</dbReference>
<dbReference type="Proteomes" id="UP001500034">
    <property type="component" value="Unassembled WGS sequence"/>
</dbReference>
<dbReference type="EC" id="2.7.11.1" evidence="1"/>
<keyword evidence="2" id="KW-0723">Serine/threonine-protein kinase</keyword>
<evidence type="ECO:0000256" key="6">
    <source>
        <dbReference type="ARBA" id="ARBA00022840"/>
    </source>
</evidence>
<dbReference type="SMART" id="SM00220">
    <property type="entry name" value="S_TKc"/>
    <property type="match status" value="1"/>
</dbReference>
<evidence type="ECO:0000256" key="2">
    <source>
        <dbReference type="ARBA" id="ARBA00022527"/>
    </source>
</evidence>
<keyword evidence="3" id="KW-0808">Transferase</keyword>
<feature type="region of interest" description="Disordered" evidence="7">
    <location>
        <begin position="1"/>
        <end position="29"/>
    </location>
</feature>
<name>A0ABP7SQ65_9ACTN</name>
<sequence>MRRATEVSSGREGVLKHMSDPPVPGEGYVDKGRRARRRRFYDEALFMQQVNGSPGILPIWDIDDAHGTAPRWYAMPRARPLADIVDDTSTVLDVVTHTTALARTLAALADQGIYHRDIKPDNLFWYDGMPVLADFGIAAFAHLPAGVTRVGEKVGPANFMAPEMRSTDGKDRGERADVYSLAKTLFVLAHRRRGPYPPEGTHRVGAEEFNLATHGGGNAMTALEHVLEAATQHRVQDRLTMTDFHAELAAWLGRHAQTTRFRPFGRPFMGGWGPHGDRSRRDVEATRAMMLPCIRRIAEALTGDPDAWSEGINHDNGDRTLGEYGWIDNCEEGFVPDGGFIWMATDLHDGRRIVLDALLDDGVCFIAEAQRSGPPWVLEQQWGHTPWHRARMPRTADQVQQLTDAVVAWISHSSPDAPVAEVPERTAATA</sequence>
<evidence type="ECO:0000313" key="9">
    <source>
        <dbReference type="EMBL" id="GAA4014720.1"/>
    </source>
</evidence>
<evidence type="ECO:0000256" key="1">
    <source>
        <dbReference type="ARBA" id="ARBA00012513"/>
    </source>
</evidence>
<dbReference type="InterPro" id="IPR000719">
    <property type="entry name" value="Prot_kinase_dom"/>
</dbReference>
<proteinExistence type="predicted"/>
<comment type="caution">
    <text evidence="9">The sequence shown here is derived from an EMBL/GenBank/DDBJ whole genome shotgun (WGS) entry which is preliminary data.</text>
</comment>
<dbReference type="PANTHER" id="PTHR43289:SF6">
    <property type="entry name" value="SERINE_THREONINE-PROTEIN KINASE NEKL-3"/>
    <property type="match status" value="1"/>
</dbReference>
<accession>A0ABP7SQ65</accession>
<dbReference type="PANTHER" id="PTHR43289">
    <property type="entry name" value="MITOGEN-ACTIVATED PROTEIN KINASE KINASE KINASE 20-RELATED"/>
    <property type="match status" value="1"/>
</dbReference>
<dbReference type="PROSITE" id="PS50011">
    <property type="entry name" value="PROTEIN_KINASE_DOM"/>
    <property type="match status" value="1"/>
</dbReference>
<keyword evidence="10" id="KW-1185">Reference proteome</keyword>
<reference evidence="10" key="1">
    <citation type="journal article" date="2019" name="Int. J. Syst. Evol. Microbiol.">
        <title>The Global Catalogue of Microorganisms (GCM) 10K type strain sequencing project: providing services to taxonomists for standard genome sequencing and annotation.</title>
        <authorList>
            <consortium name="The Broad Institute Genomics Platform"/>
            <consortium name="The Broad Institute Genome Sequencing Center for Infectious Disease"/>
            <person name="Wu L."/>
            <person name="Ma J."/>
        </authorList>
    </citation>
    <scope>NUCLEOTIDE SEQUENCE [LARGE SCALE GENOMIC DNA]</scope>
    <source>
        <strain evidence="10">JCM 17027</strain>
    </source>
</reference>
<dbReference type="SUPFAM" id="SSF56112">
    <property type="entry name" value="Protein kinase-like (PK-like)"/>
    <property type="match status" value="1"/>
</dbReference>
<dbReference type="InterPro" id="IPR011009">
    <property type="entry name" value="Kinase-like_dom_sf"/>
</dbReference>
<dbReference type="Gene3D" id="1.10.510.10">
    <property type="entry name" value="Transferase(Phosphotransferase) domain 1"/>
    <property type="match status" value="1"/>
</dbReference>